<evidence type="ECO:0000313" key="1">
    <source>
        <dbReference type="EMBL" id="GAH38176.1"/>
    </source>
</evidence>
<organism evidence="1">
    <name type="scientific">marine sediment metagenome</name>
    <dbReference type="NCBI Taxonomy" id="412755"/>
    <lineage>
        <taxon>unclassified sequences</taxon>
        <taxon>metagenomes</taxon>
        <taxon>ecological metagenomes</taxon>
    </lineage>
</organism>
<sequence>MPTVDDLTISLTIKDNSNLDKLRKNIDAIMKTGIVGGAGGAGGATRLRTQLDVKFSEVLRQLDYLKNYVVPVQTPSELKGLAATAGGLISNFTLEGVKEKITTILRGKKGGSIQSIIDRYTLEGPEDVEPFLQEKVDDMIQDLLEINLEQKTPRKAHQMVNLMKRVLANLKEDQGEGLTLLTEYTKIRDEEKKRLNEYLTKVMGDDKHFIGELRMARLQKGAFENKTELLAEVI</sequence>
<name>X1EXQ0_9ZZZZ</name>
<reference evidence="1" key="1">
    <citation type="journal article" date="2014" name="Front. Microbiol.">
        <title>High frequency of phylogenetically diverse reductive dehalogenase-homologous genes in deep subseafloor sedimentary metagenomes.</title>
        <authorList>
            <person name="Kawai M."/>
            <person name="Futagami T."/>
            <person name="Toyoda A."/>
            <person name="Takaki Y."/>
            <person name="Nishi S."/>
            <person name="Hori S."/>
            <person name="Arai W."/>
            <person name="Tsubouchi T."/>
            <person name="Morono Y."/>
            <person name="Uchiyama I."/>
            <person name="Ito T."/>
            <person name="Fujiyama A."/>
            <person name="Inagaki F."/>
            <person name="Takami H."/>
        </authorList>
    </citation>
    <scope>NUCLEOTIDE SEQUENCE</scope>
    <source>
        <strain evidence="1">Expedition CK06-06</strain>
    </source>
</reference>
<gene>
    <name evidence="1" type="ORF">S03H2_22594</name>
</gene>
<dbReference type="AlphaFoldDB" id="X1EXQ0"/>
<proteinExistence type="predicted"/>
<dbReference type="EMBL" id="BARU01012191">
    <property type="protein sequence ID" value="GAH38176.1"/>
    <property type="molecule type" value="Genomic_DNA"/>
</dbReference>
<accession>X1EXQ0</accession>
<comment type="caution">
    <text evidence="1">The sequence shown here is derived from an EMBL/GenBank/DDBJ whole genome shotgun (WGS) entry which is preliminary data.</text>
</comment>
<protein>
    <submittedName>
        <fullName evidence="1">Uncharacterized protein</fullName>
    </submittedName>
</protein>
<feature type="non-terminal residue" evidence="1">
    <location>
        <position position="234"/>
    </location>
</feature>